<organism evidence="2 3">
    <name type="scientific">Candidatus Sungbacteria bacterium RIFCSPLOWO2_01_FULL_47_10</name>
    <dbReference type="NCBI Taxonomy" id="1802276"/>
    <lineage>
        <taxon>Bacteria</taxon>
        <taxon>Candidatus Sungiibacteriota</taxon>
    </lineage>
</organism>
<dbReference type="Gene3D" id="3.90.550.10">
    <property type="entry name" value="Spore Coat Polysaccharide Biosynthesis Protein SpsA, Chain A"/>
    <property type="match status" value="1"/>
</dbReference>
<evidence type="ECO:0000313" key="2">
    <source>
        <dbReference type="EMBL" id="OHA07868.1"/>
    </source>
</evidence>
<proteinExistence type="predicted"/>
<dbReference type="Proteomes" id="UP000177982">
    <property type="component" value="Unassembled WGS sequence"/>
</dbReference>
<dbReference type="Gene3D" id="3.40.50.12580">
    <property type="match status" value="1"/>
</dbReference>
<dbReference type="SUPFAM" id="SSF53448">
    <property type="entry name" value="Nucleotide-diphospho-sugar transferases"/>
    <property type="match status" value="1"/>
</dbReference>
<accession>A0A1G2L881</accession>
<gene>
    <name evidence="2" type="ORF">A2934_00225</name>
</gene>
<comment type="caution">
    <text evidence="2">The sequence shown here is derived from an EMBL/GenBank/DDBJ whole genome shotgun (WGS) entry which is preliminary data.</text>
</comment>
<name>A0A1G2L881_9BACT</name>
<dbReference type="PANTHER" id="PTHR43685">
    <property type="entry name" value="GLYCOSYLTRANSFERASE"/>
    <property type="match status" value="1"/>
</dbReference>
<dbReference type="InterPro" id="IPR050834">
    <property type="entry name" value="Glycosyltransf_2"/>
</dbReference>
<dbReference type="EMBL" id="MHQO01000002">
    <property type="protein sequence ID" value="OHA07868.1"/>
    <property type="molecule type" value="Genomic_DNA"/>
</dbReference>
<dbReference type="CDD" id="cd00761">
    <property type="entry name" value="Glyco_tranf_GTA_type"/>
    <property type="match status" value="1"/>
</dbReference>
<evidence type="ECO:0000259" key="1">
    <source>
        <dbReference type="Pfam" id="PF00535"/>
    </source>
</evidence>
<dbReference type="InterPro" id="IPR001173">
    <property type="entry name" value="Glyco_trans_2-like"/>
</dbReference>
<protein>
    <recommendedName>
        <fullName evidence="1">Glycosyltransferase 2-like domain-containing protein</fullName>
    </recommendedName>
</protein>
<dbReference type="InterPro" id="IPR043148">
    <property type="entry name" value="TagF_C"/>
</dbReference>
<dbReference type="InterPro" id="IPR029044">
    <property type="entry name" value="Nucleotide-diphossugar_trans"/>
</dbReference>
<feature type="domain" description="Glycosyltransferase 2-like" evidence="1">
    <location>
        <begin position="506"/>
        <end position="649"/>
    </location>
</feature>
<dbReference type="PANTHER" id="PTHR43685:SF2">
    <property type="entry name" value="GLYCOSYLTRANSFERASE 2-LIKE DOMAIN-CONTAINING PROTEIN"/>
    <property type="match status" value="1"/>
</dbReference>
<dbReference type="AlphaFoldDB" id="A0A1G2L881"/>
<dbReference type="SUPFAM" id="SSF53756">
    <property type="entry name" value="UDP-Glycosyltransferase/glycogen phosphorylase"/>
    <property type="match status" value="1"/>
</dbReference>
<dbReference type="Pfam" id="PF04464">
    <property type="entry name" value="Glyphos_transf"/>
    <property type="match status" value="1"/>
</dbReference>
<sequence>MLKNNDAMNLHSAFKLITLIQDRNTSYNELVEFLYGETPPPDHNFLARTDLSTVAETIKSNSYDHITQFEENPNPNATVAFIIRFPFQYYIYKNIYRHLPKSEFIIDFPFLRTDAEKPYELLQKMTGFLKKEGVYFRTFRDYEGAEEFFKPYETLVTYFWIPIMRLPCNKDKKKIRVMYGHGKDLYNFGAWSRHFDCALTYGPYSSERIRLFTDVEETGNARFDDWFKRNIDAEEVQKIKKQLDHDKQTVLYLPTHGNLSSLEWVAGEIQTITEKYNLIIKPHPINLHFDTEKLKNFKKTIGKKTEQKILWVDDFFDNITLFSVSNAILSDNSGSIFDAVLADKPVVLIDHLAKDFFKNENWKIVRFLPNMMLIPGSFPESMDQKIKKDPKLMPGEIIKKPKQALSAISKTLQNKRQFSAAGRRIRAMLFSHADGTAGKRAAGAIRSMEKRTKYDSFLPLAMRAEDAYRETQLKESTSSLLSLAENYYNPSPFWNEKRGDDEIIFSVIIPCYNGAKKIRWSLGSIANQTGIDLNRIEIIVVDDGSKDDTKTVVRSFIDENNKTKILYLRLNENRGPAFARNIGIKHARGTFIAFTDDDAIVPDNWLATFRAAFKNNPEIAGVGGWYSTEQNESQSHFDRYIYWRNLPKILHTYKTIAPELIACGNTANVCFRKTILEKSGGFNIYFPHPSHEDGELQMRIQRKKFALMSHSHMVIHNRAHGLSSFIRYSIVRGWARFLTGKIHEDWPILYYKISFVNTVHFWGANLRKIITETDHTIPTSFTEKIILFIADCIYQTIILIGKYWIPLEILAKRNREQKNV</sequence>
<dbReference type="Pfam" id="PF00535">
    <property type="entry name" value="Glycos_transf_2"/>
    <property type="match status" value="1"/>
</dbReference>
<dbReference type="GO" id="GO:0047355">
    <property type="term" value="F:CDP-glycerol glycerophosphotransferase activity"/>
    <property type="evidence" value="ECO:0007669"/>
    <property type="project" value="InterPro"/>
</dbReference>
<dbReference type="GO" id="GO:0016020">
    <property type="term" value="C:membrane"/>
    <property type="evidence" value="ECO:0007669"/>
    <property type="project" value="InterPro"/>
</dbReference>
<evidence type="ECO:0000313" key="3">
    <source>
        <dbReference type="Proteomes" id="UP000177982"/>
    </source>
</evidence>
<reference evidence="2 3" key="1">
    <citation type="journal article" date="2016" name="Nat. Commun.">
        <title>Thousands of microbial genomes shed light on interconnected biogeochemical processes in an aquifer system.</title>
        <authorList>
            <person name="Anantharaman K."/>
            <person name="Brown C.T."/>
            <person name="Hug L.A."/>
            <person name="Sharon I."/>
            <person name="Castelle C.J."/>
            <person name="Probst A.J."/>
            <person name="Thomas B.C."/>
            <person name="Singh A."/>
            <person name="Wilkins M.J."/>
            <person name="Karaoz U."/>
            <person name="Brodie E.L."/>
            <person name="Williams K.H."/>
            <person name="Hubbard S.S."/>
            <person name="Banfield J.F."/>
        </authorList>
    </citation>
    <scope>NUCLEOTIDE SEQUENCE [LARGE SCALE GENOMIC DNA]</scope>
</reference>
<dbReference type="InterPro" id="IPR007554">
    <property type="entry name" value="Glycerophosphate_synth"/>
</dbReference>